<dbReference type="OMA" id="AAYHKVQ"/>
<evidence type="ECO:0000313" key="5">
    <source>
        <dbReference type="EMBL" id="KAF6015064.1"/>
    </source>
</evidence>
<dbReference type="Proteomes" id="UP000478008">
    <property type="component" value="Unassembled WGS sequence"/>
</dbReference>
<reference evidence="5 9" key="2">
    <citation type="journal article" date="2020" name="Appl. Microbiol. Biotechnol.">
        <title>Targeted gene deletion in Brettanomyces bruxellensis with an expression-free CRISPR-Cas9 system.</title>
        <authorList>
            <person name="Varela C."/>
            <person name="Bartel C."/>
            <person name="Onetto C."/>
            <person name="Borneman A."/>
        </authorList>
    </citation>
    <scope>NUCLEOTIDE SEQUENCE [LARGE SCALE GENOMIC DNA]</scope>
    <source>
        <strain evidence="5 9">AWRI1613</strain>
    </source>
</reference>
<reference evidence="7 8" key="1">
    <citation type="submission" date="2019-07" db="EMBL/GenBank/DDBJ databases">
        <authorList>
            <person name="Friedrich A."/>
            <person name="Schacherer J."/>
        </authorList>
    </citation>
    <scope>NUCLEOTIDE SEQUENCE [LARGE SCALE GENOMIC DNA]</scope>
</reference>
<evidence type="ECO:0000313" key="7">
    <source>
        <dbReference type="EMBL" id="VUG18466.1"/>
    </source>
</evidence>
<name>A0A3F2Y2I2_DEKBR</name>
<dbReference type="EMBL" id="CABFWN010000003">
    <property type="protein sequence ID" value="VUG18466.1"/>
    <property type="molecule type" value="Genomic_DNA"/>
</dbReference>
<evidence type="ECO:0000313" key="6">
    <source>
        <dbReference type="EMBL" id="QOU19592.1"/>
    </source>
</evidence>
<dbReference type="InterPro" id="IPR047861">
    <property type="entry name" value="Ribosomal_eS7_CS"/>
</dbReference>
<evidence type="ECO:0000313" key="9">
    <source>
        <dbReference type="Proteomes" id="UP000568158"/>
    </source>
</evidence>
<accession>A0A3F2Y2I2</accession>
<reference evidence="6" key="3">
    <citation type="submission" date="2020-10" db="EMBL/GenBank/DDBJ databases">
        <authorList>
            <person name="Palmer J.M."/>
        </authorList>
    </citation>
    <scope>NUCLEOTIDE SEQUENCE</scope>
    <source>
        <strain evidence="6">UCD 2041</strain>
    </source>
</reference>
<keyword evidence="8" id="KW-1185">Reference proteome</keyword>
<dbReference type="GO" id="GO:0030686">
    <property type="term" value="C:90S preribosome"/>
    <property type="evidence" value="ECO:0007669"/>
    <property type="project" value="TreeGrafter"/>
</dbReference>
<dbReference type="GO" id="GO:0006412">
    <property type="term" value="P:translation"/>
    <property type="evidence" value="ECO:0007669"/>
    <property type="project" value="InterPro"/>
</dbReference>
<evidence type="ECO:0000313" key="8">
    <source>
        <dbReference type="Proteomes" id="UP000478008"/>
    </source>
</evidence>
<dbReference type="EMBL" id="CP063134">
    <property type="protein sequence ID" value="QOU19592.1"/>
    <property type="molecule type" value="Genomic_DNA"/>
</dbReference>
<dbReference type="OrthoDB" id="1724687at2759"/>
<dbReference type="EMBL" id="JABCYN010000011">
    <property type="protein sequence ID" value="KAF6015064.1"/>
    <property type="molecule type" value="Genomic_DNA"/>
</dbReference>
<dbReference type="GO" id="GO:0032040">
    <property type="term" value="C:small-subunit processome"/>
    <property type="evidence" value="ECO:0007669"/>
    <property type="project" value="TreeGrafter"/>
</dbReference>
<dbReference type="Proteomes" id="UP000663131">
    <property type="component" value="Chromosome 6"/>
</dbReference>
<evidence type="ECO:0000256" key="4">
    <source>
        <dbReference type="RuleBase" id="RU364105"/>
    </source>
</evidence>
<keyword evidence="2 4" id="KW-0689">Ribosomal protein</keyword>
<proteinExistence type="inferred from homology"/>
<dbReference type="GO" id="GO:0042274">
    <property type="term" value="P:ribosomal small subunit biogenesis"/>
    <property type="evidence" value="ECO:0007669"/>
    <property type="project" value="TreeGrafter"/>
</dbReference>
<keyword evidence="3 4" id="KW-0687">Ribonucleoprotein</keyword>
<protein>
    <recommendedName>
        <fullName evidence="4">40S ribosomal protein S7</fullName>
    </recommendedName>
</protein>
<dbReference type="PANTHER" id="PTHR11278">
    <property type="entry name" value="40S RIBOSOMAL PROTEIN S7"/>
    <property type="match status" value="1"/>
</dbReference>
<dbReference type="GO" id="GO:0006364">
    <property type="term" value="P:rRNA processing"/>
    <property type="evidence" value="ECO:0007669"/>
    <property type="project" value="TreeGrafter"/>
</dbReference>
<evidence type="ECO:0000256" key="1">
    <source>
        <dbReference type="ARBA" id="ARBA00007820"/>
    </source>
</evidence>
<dbReference type="InterPro" id="IPR000554">
    <property type="entry name" value="Ribosomal_eS7"/>
</dbReference>
<dbReference type="STRING" id="5007.A0A3F2Y2I2"/>
<gene>
    <name evidence="7" type="primary">RPS7B</name>
    <name evidence="5" type="synonym">RPS7A</name>
    <name evidence="6" type="ORF">BRETT_003741</name>
    <name evidence="7" type="ORF">DEBR0S3_11936G</name>
    <name evidence="5" type="ORF">HII12_001117</name>
</gene>
<evidence type="ECO:0000256" key="3">
    <source>
        <dbReference type="ARBA" id="ARBA00023274"/>
    </source>
</evidence>
<sequence length="191" mass="21628">MSTAASSKILKTEPTELELQVSQALTDMENNSPDIKAELSVLKVKSVKEFEVSGNKKAIIVFVPVPLLSAFHKVQIRLTRELEKKFPDRHVIFLAERRILPKPARNTRQAQKRPRSRTLTAVHEKILEDLVFPTEITGKRVKYLVGGGKVAKIFLDSKDSSNVDYKLDTFQSIYQKLTGKQVVFEIPQKAI</sequence>
<organism evidence="7 8">
    <name type="scientific">Dekkera bruxellensis</name>
    <name type="common">Brettanomyces custersii</name>
    <dbReference type="NCBI Taxonomy" id="5007"/>
    <lineage>
        <taxon>Eukaryota</taxon>
        <taxon>Fungi</taxon>
        <taxon>Dikarya</taxon>
        <taxon>Ascomycota</taxon>
        <taxon>Saccharomycotina</taxon>
        <taxon>Pichiomycetes</taxon>
        <taxon>Pichiales</taxon>
        <taxon>Pichiaceae</taxon>
        <taxon>Brettanomyces</taxon>
    </lineage>
</organism>
<dbReference type="PROSITE" id="PS00948">
    <property type="entry name" value="RIBOSOMAL_S7E"/>
    <property type="match status" value="1"/>
</dbReference>
<dbReference type="Proteomes" id="UP000568158">
    <property type="component" value="Unassembled WGS sequence"/>
</dbReference>
<dbReference type="PANTHER" id="PTHR11278:SF0">
    <property type="entry name" value="SMALL RIBOSOMAL SUBUNIT PROTEIN ES7"/>
    <property type="match status" value="1"/>
</dbReference>
<dbReference type="Pfam" id="PF01251">
    <property type="entry name" value="Ribosomal_S7e"/>
    <property type="match status" value="1"/>
</dbReference>
<comment type="similarity">
    <text evidence="1 4">Belongs to the eukaryotic ribosomal protein eS7 family.</text>
</comment>
<reference evidence="6" key="4">
    <citation type="journal article" name="BMC Genomics">
        <title>New genome assemblies reveal patterns of domestication and adaptation across Brettanomyces (Dekkera) species.</title>
        <authorList>
            <person name="Roach M.J."/>
            <person name="Borneman A.R."/>
        </authorList>
    </citation>
    <scope>NUCLEOTIDE SEQUENCE</scope>
    <source>
        <strain evidence="6">UCD 2041</strain>
    </source>
</reference>
<dbReference type="AlphaFoldDB" id="A0A3F2Y2I2"/>
<dbReference type="GO" id="GO:0022627">
    <property type="term" value="C:cytosolic small ribosomal subunit"/>
    <property type="evidence" value="ECO:0007669"/>
    <property type="project" value="TreeGrafter"/>
</dbReference>
<evidence type="ECO:0000256" key="2">
    <source>
        <dbReference type="ARBA" id="ARBA00022980"/>
    </source>
</evidence>
<dbReference type="GO" id="GO:0003735">
    <property type="term" value="F:structural constituent of ribosome"/>
    <property type="evidence" value="ECO:0007669"/>
    <property type="project" value="InterPro"/>
</dbReference>